<feature type="domain" description="Glycosyltransferase 2-like" evidence="2">
    <location>
        <begin position="4"/>
        <end position="122"/>
    </location>
</feature>
<dbReference type="InterPro" id="IPR029044">
    <property type="entry name" value="Nucleotide-diphossugar_trans"/>
</dbReference>
<gene>
    <name evidence="3" type="ORF">SAMN02746089_02028</name>
</gene>
<evidence type="ECO:0000256" key="1">
    <source>
        <dbReference type="PROSITE-ProRule" id="PRU00339"/>
    </source>
</evidence>
<reference evidence="3 4" key="1">
    <citation type="submission" date="2016-11" db="EMBL/GenBank/DDBJ databases">
        <authorList>
            <person name="Jaros S."/>
            <person name="Januszkiewicz K."/>
            <person name="Wedrychowicz H."/>
        </authorList>
    </citation>
    <scope>NUCLEOTIDE SEQUENCE [LARGE SCALE GENOMIC DNA]</scope>
    <source>
        <strain evidence="3 4">DSM 17918</strain>
    </source>
</reference>
<dbReference type="Gene3D" id="1.25.40.10">
    <property type="entry name" value="Tetratricopeptide repeat domain"/>
    <property type="match status" value="2"/>
</dbReference>
<dbReference type="Pfam" id="PF13181">
    <property type="entry name" value="TPR_8"/>
    <property type="match status" value="1"/>
</dbReference>
<protein>
    <submittedName>
        <fullName evidence="3">Glycosyltransferase involved in cell wall bisynthesis</fullName>
    </submittedName>
</protein>
<feature type="repeat" description="TPR" evidence="1">
    <location>
        <begin position="268"/>
        <end position="301"/>
    </location>
</feature>
<dbReference type="SUPFAM" id="SSF53448">
    <property type="entry name" value="Nucleotide-diphospho-sugar transferases"/>
    <property type="match status" value="1"/>
</dbReference>
<dbReference type="PANTHER" id="PTHR43630:SF2">
    <property type="entry name" value="GLYCOSYLTRANSFERASE"/>
    <property type="match status" value="1"/>
</dbReference>
<dbReference type="PROSITE" id="PS50293">
    <property type="entry name" value="TPR_REGION"/>
    <property type="match status" value="1"/>
</dbReference>
<evidence type="ECO:0000313" key="4">
    <source>
        <dbReference type="Proteomes" id="UP000184088"/>
    </source>
</evidence>
<keyword evidence="4" id="KW-1185">Reference proteome</keyword>
<organism evidence="3 4">
    <name type="scientific">Caldanaerobius fijiensis DSM 17918</name>
    <dbReference type="NCBI Taxonomy" id="1121256"/>
    <lineage>
        <taxon>Bacteria</taxon>
        <taxon>Bacillati</taxon>
        <taxon>Bacillota</taxon>
        <taxon>Clostridia</taxon>
        <taxon>Thermoanaerobacterales</taxon>
        <taxon>Thermoanaerobacteraceae</taxon>
        <taxon>Caldanaerobius</taxon>
    </lineage>
</organism>
<evidence type="ECO:0000313" key="3">
    <source>
        <dbReference type="EMBL" id="SHF49898.1"/>
    </source>
</evidence>
<keyword evidence="3" id="KW-0808">Transferase</keyword>
<dbReference type="Proteomes" id="UP000184088">
    <property type="component" value="Unassembled WGS sequence"/>
</dbReference>
<keyword evidence="1" id="KW-0802">TPR repeat</keyword>
<proteinExistence type="predicted"/>
<dbReference type="SUPFAM" id="SSF48452">
    <property type="entry name" value="TPR-like"/>
    <property type="match status" value="1"/>
</dbReference>
<dbReference type="EMBL" id="FQVH01000026">
    <property type="protein sequence ID" value="SHF49898.1"/>
    <property type="molecule type" value="Genomic_DNA"/>
</dbReference>
<dbReference type="PANTHER" id="PTHR43630">
    <property type="entry name" value="POLY-BETA-1,6-N-ACETYL-D-GLUCOSAMINE SYNTHASE"/>
    <property type="match status" value="1"/>
</dbReference>
<sequence>MRISACIITKNGGASLIRCIESIKQFVNEIVVVDTGSIDATVRMASKLGAKVYNYPYEVFSYKDAKNFAIDNATGDWILSIDSDEALSCNYGQKLRKLAQKGNCKGYALLVQNYYPNGRWSSFPVTKFFIRNPAVRYEKDIHETVNYALQRIGCVPEIKGIYIHHYGYLEDPDTLKQKAYRYYDLLEKQLKATPDDAASWWYLALSTAALGKLHEAIDIVHKAIHIEPQNKIPRLFLARFYMGLQDYTKAIGVLEQSLSIREQEFWNPTIYNLLGMLHLTLGNKDNAINCLNEVIKVESDFAHAWVNLGIAYEQLENWEQALECYLRAAQLNPVLLELKTTQEAHLYSFQEDVSSLYRGLSEHINYCSKKLGCKR</sequence>
<dbReference type="InterPro" id="IPR019734">
    <property type="entry name" value="TPR_rpt"/>
</dbReference>
<dbReference type="Pfam" id="PF00535">
    <property type="entry name" value="Glycos_transf_2"/>
    <property type="match status" value="1"/>
</dbReference>
<evidence type="ECO:0000259" key="2">
    <source>
        <dbReference type="Pfam" id="PF00535"/>
    </source>
</evidence>
<dbReference type="SMART" id="SM00028">
    <property type="entry name" value="TPR"/>
    <property type="match status" value="4"/>
</dbReference>
<dbReference type="OrthoDB" id="9815923at2"/>
<dbReference type="InterPro" id="IPR001173">
    <property type="entry name" value="Glyco_trans_2-like"/>
</dbReference>
<dbReference type="STRING" id="1121256.SAMN02746089_02028"/>
<dbReference type="Gene3D" id="3.90.550.10">
    <property type="entry name" value="Spore Coat Polysaccharide Biosynthesis Protein SpsA, Chain A"/>
    <property type="match status" value="1"/>
</dbReference>
<dbReference type="PROSITE" id="PS50005">
    <property type="entry name" value="TPR"/>
    <property type="match status" value="3"/>
</dbReference>
<dbReference type="Pfam" id="PF14559">
    <property type="entry name" value="TPR_19"/>
    <property type="match status" value="1"/>
</dbReference>
<dbReference type="AlphaFoldDB" id="A0A1M5C568"/>
<dbReference type="InterPro" id="IPR011990">
    <property type="entry name" value="TPR-like_helical_dom_sf"/>
</dbReference>
<feature type="repeat" description="TPR" evidence="1">
    <location>
        <begin position="302"/>
        <end position="335"/>
    </location>
</feature>
<dbReference type="Pfam" id="PF00515">
    <property type="entry name" value="TPR_1"/>
    <property type="match status" value="1"/>
</dbReference>
<dbReference type="RefSeq" id="WP_073344865.1">
    <property type="nucleotide sequence ID" value="NZ_FQVH01000026.1"/>
</dbReference>
<feature type="repeat" description="TPR" evidence="1">
    <location>
        <begin position="197"/>
        <end position="230"/>
    </location>
</feature>
<accession>A0A1M5C568</accession>
<dbReference type="CDD" id="cd02511">
    <property type="entry name" value="Beta4Glucosyltransferase"/>
    <property type="match status" value="1"/>
</dbReference>
<dbReference type="GO" id="GO:0016740">
    <property type="term" value="F:transferase activity"/>
    <property type="evidence" value="ECO:0007669"/>
    <property type="project" value="UniProtKB-KW"/>
</dbReference>
<name>A0A1M5C568_9THEO</name>